<sequence>MPLPSRCLPPNAVQVKEWENPDHMTWDDYVRPPGSDWYDPARRGTQRNFNIALIAVDYPDEPFVITLGANSTVFTNPQPAANSVPRADVPTFYRDLLNKPQELNLNHTLHEYWMEDSGGKYGVDLTSFGPYRMPSLAYQYGIDDEEGGFNENACPTGPPCSVDLRTDALGAWRAAVGNATANSFELVFILSAGQDESSTWQEFGEMLFDGPDAVPDAFGPPANSTLTNWADTRYVNWTSWASASTIWPNAGRGSSTQAESSGMGTYAHELSHLLGIGDNYNNPYSVPPIRSYTGPFSMMSRGSFNGPGGPHTRWQIPALLGGSYGSPHTAFDKMRIGLADNATILTISRNALAASGAVLVANLTARVVHPSPGLGWMGVHIEMGTDHSPPCNQSIDALCDGGGYNNYDIQVIDRMGADSFQPDHGVMLSKTKDEDRQPFEWMIDANAQDLGLLDFVRPNGTASYITTGDYRQLADGLFHAGTRSGSKAEYVDEANRLQFYVLDVARDAQGVLHYVVGARSLDSVKGRAGVRLSAGKVGKAYNATASEFVTTCTFELENIGKPPAEAGGNTTLHLRSDVYRLSVAVDGEGWQAVLPNEFASAIFDGSTAVKVAVGAGVGAAKHGKVHLTATSELDASQMSTKTCRVARGR</sequence>
<dbReference type="NCBIfam" id="TIGR03296">
    <property type="entry name" value="M6dom_TIGR03296"/>
    <property type="match status" value="1"/>
</dbReference>
<proteinExistence type="predicted"/>
<dbReference type="InterPro" id="IPR008757">
    <property type="entry name" value="Peptidase_M6-like_domain"/>
</dbReference>
<dbReference type="AlphaFoldDB" id="A0A1V8SYU3"/>
<name>A0A1V8SYU3_9PEZI</name>
<dbReference type="STRING" id="1507870.A0A1V8SYU3"/>
<gene>
    <name evidence="1" type="ORF">B0A48_10946</name>
</gene>
<evidence type="ECO:0000313" key="1">
    <source>
        <dbReference type="EMBL" id="OQO04335.1"/>
    </source>
</evidence>
<organism evidence="1 2">
    <name type="scientific">Cryoendolithus antarcticus</name>
    <dbReference type="NCBI Taxonomy" id="1507870"/>
    <lineage>
        <taxon>Eukaryota</taxon>
        <taxon>Fungi</taxon>
        <taxon>Dikarya</taxon>
        <taxon>Ascomycota</taxon>
        <taxon>Pezizomycotina</taxon>
        <taxon>Dothideomycetes</taxon>
        <taxon>Dothideomycetidae</taxon>
        <taxon>Cladosporiales</taxon>
        <taxon>Cladosporiaceae</taxon>
        <taxon>Cryoendolithus</taxon>
    </lineage>
</organism>
<dbReference type="GO" id="GO:0008233">
    <property type="term" value="F:peptidase activity"/>
    <property type="evidence" value="ECO:0007669"/>
    <property type="project" value="InterPro"/>
</dbReference>
<dbReference type="SUPFAM" id="SSF55486">
    <property type="entry name" value="Metalloproteases ('zincins'), catalytic domain"/>
    <property type="match status" value="1"/>
</dbReference>
<keyword evidence="2" id="KW-1185">Reference proteome</keyword>
<dbReference type="GO" id="GO:0006508">
    <property type="term" value="P:proteolysis"/>
    <property type="evidence" value="ECO:0007669"/>
    <property type="project" value="InterPro"/>
</dbReference>
<dbReference type="Proteomes" id="UP000192596">
    <property type="component" value="Unassembled WGS sequence"/>
</dbReference>
<dbReference type="InParanoid" id="A0A1V8SYU3"/>
<evidence type="ECO:0000313" key="2">
    <source>
        <dbReference type="Proteomes" id="UP000192596"/>
    </source>
</evidence>
<evidence type="ECO:0008006" key="3">
    <source>
        <dbReference type="Google" id="ProtNLM"/>
    </source>
</evidence>
<dbReference type="EMBL" id="NAJO01000022">
    <property type="protein sequence ID" value="OQO04335.1"/>
    <property type="molecule type" value="Genomic_DNA"/>
</dbReference>
<reference evidence="2" key="1">
    <citation type="submission" date="2017-03" db="EMBL/GenBank/DDBJ databases">
        <title>Genomes of endolithic fungi from Antarctica.</title>
        <authorList>
            <person name="Coleine C."/>
            <person name="Masonjones S."/>
            <person name="Stajich J.E."/>
        </authorList>
    </citation>
    <scope>NUCLEOTIDE SEQUENCE [LARGE SCALE GENOMIC DNA]</scope>
    <source>
        <strain evidence="2">CCFEE 5527</strain>
    </source>
</reference>
<comment type="caution">
    <text evidence="1">The sequence shown here is derived from an EMBL/GenBank/DDBJ whole genome shotgun (WGS) entry which is preliminary data.</text>
</comment>
<protein>
    <recommendedName>
        <fullName evidence="3">Peptidase M6-like domain-containing protein</fullName>
    </recommendedName>
</protein>
<dbReference type="OrthoDB" id="3852498at2759"/>
<accession>A0A1V8SYU3</accession>